<keyword evidence="6" id="KW-0472">Membrane</keyword>
<dbReference type="EMBL" id="BLZA01000013">
    <property type="protein sequence ID" value="GHJ85579.1"/>
    <property type="molecule type" value="Genomic_DNA"/>
</dbReference>
<reference evidence="9" key="1">
    <citation type="submission" date="2020-07" db="EMBL/GenBank/DDBJ databases">
        <title>Draft Genome Sequence of a Deep-Sea Yeast, Naganishia (Cryptococcus) liquefaciens strain N6.</title>
        <authorList>
            <person name="Han Y.W."/>
            <person name="Kajitani R."/>
            <person name="Morimoto H."/>
            <person name="Parhat M."/>
            <person name="Tsubouchi H."/>
            <person name="Bakenova O."/>
            <person name="Ogata M."/>
            <person name="Argunhan B."/>
            <person name="Aoki R."/>
            <person name="Kajiwara S."/>
            <person name="Itoh T."/>
            <person name="Iwasaki H."/>
        </authorList>
    </citation>
    <scope>NUCLEOTIDE SEQUENCE</scope>
    <source>
        <strain evidence="9">N6</strain>
    </source>
</reference>
<keyword evidence="10" id="KW-1185">Reference proteome</keyword>
<dbReference type="OrthoDB" id="529273at2759"/>
<dbReference type="GO" id="GO:0016020">
    <property type="term" value="C:membrane"/>
    <property type="evidence" value="ECO:0007669"/>
    <property type="project" value="UniProtKB-SubCell"/>
</dbReference>
<dbReference type="GO" id="GO:0005783">
    <property type="term" value="C:endoplasmic reticulum"/>
    <property type="evidence" value="ECO:0007669"/>
    <property type="project" value="TreeGrafter"/>
</dbReference>
<dbReference type="GO" id="GO:0097363">
    <property type="term" value="F:protein O-acetylglucosaminyltransferase activity"/>
    <property type="evidence" value="ECO:0007669"/>
    <property type="project" value="TreeGrafter"/>
</dbReference>
<proteinExistence type="predicted"/>
<dbReference type="Proteomes" id="UP000620104">
    <property type="component" value="Unassembled WGS sequence"/>
</dbReference>
<evidence type="ECO:0000313" key="10">
    <source>
        <dbReference type="Proteomes" id="UP000620104"/>
    </source>
</evidence>
<comment type="caution">
    <text evidence="9">The sequence shown here is derived from an EMBL/GenBank/DDBJ whole genome shotgun (WGS) entry which is preliminary data.</text>
</comment>
<name>A0A8H3TSS4_9TREE</name>
<keyword evidence="4" id="KW-0812">Transmembrane</keyword>
<dbReference type="PANTHER" id="PTHR20961">
    <property type="entry name" value="GLYCOSYLTRANSFERASE"/>
    <property type="match status" value="1"/>
</dbReference>
<dbReference type="InterPro" id="IPR049625">
    <property type="entry name" value="Glyco_transf_61_cat"/>
</dbReference>
<protein>
    <recommendedName>
        <fullName evidence="8">Glycosyltransferase 61 catalytic domain-containing protein</fullName>
    </recommendedName>
</protein>
<evidence type="ECO:0000313" key="9">
    <source>
        <dbReference type="EMBL" id="GHJ85579.1"/>
    </source>
</evidence>
<evidence type="ECO:0000256" key="4">
    <source>
        <dbReference type="ARBA" id="ARBA00022692"/>
    </source>
</evidence>
<accession>A0A8H3TSS4</accession>
<comment type="subcellular location">
    <subcellularLocation>
        <location evidence="1">Membrane</location>
        <topology evidence="1">Single-pass membrane protein</topology>
    </subcellularLocation>
</comment>
<dbReference type="InterPro" id="IPR007657">
    <property type="entry name" value="Glycosyltransferase_61"/>
</dbReference>
<sequence length="575" mass="65578">MISSATAFTPTRRELILLVSFAIVFMLTHTLSFSQTNEGSRSLRFSGQWPFQGSVDDGIHPGKTAAAFGKLTVDDEDAEWKQLLEEGGLLAKLYGTNDLASITYEGVGRWKEVTVNDSLSRWESNDVPRTEIVTHAPGWTIYRNIYLLNGTWYIVTDNPSKFPLLRMMTSSGAEVWNDQESIKSREPTDKDMKLIFPSEAKRLFGNTASRVEGTTWTVNDPPQFLDHYYHFAAELLFGLWRTYSTLDEHIKSDGVSRLPSPRRLMFTHAESDKWRDYSKMNTFLCKSVFPSMSYEFQSEFQDRADAGRPYIYDRVLFADRAAALRGTQFAQTWRTASEAMALPGSAYWWSPVRRNLLEFVGVPETTLHPSDLETPVITYVSRQDWGRRMLIKEDHEKLVRELNNLHEQYGYEVNIVSMDKLSRDEQIRLAARTTIMLGVHGNGLTHLLWMKPTPRATVIEFFFPGGFAYDYEFTSRALGVTHYGFWGGEYFTHPDTPKVAYPEGFQGNEIPIDGKVVADLIHARLSIPVEEEVEETEMTAVQDNEVIALTDEDDPVVMDAVEEAELGNRNVVQRD</sequence>
<organism evidence="9 10">
    <name type="scientific">Naganishia liquefaciens</name>
    <dbReference type="NCBI Taxonomy" id="104408"/>
    <lineage>
        <taxon>Eukaryota</taxon>
        <taxon>Fungi</taxon>
        <taxon>Dikarya</taxon>
        <taxon>Basidiomycota</taxon>
        <taxon>Agaricomycotina</taxon>
        <taxon>Tremellomycetes</taxon>
        <taxon>Filobasidiales</taxon>
        <taxon>Filobasidiaceae</taxon>
        <taxon>Naganishia</taxon>
    </lineage>
</organism>
<gene>
    <name evidence="9" type="ORF">NliqN6_1981</name>
</gene>
<keyword evidence="2" id="KW-0328">Glycosyltransferase</keyword>
<evidence type="ECO:0000256" key="1">
    <source>
        <dbReference type="ARBA" id="ARBA00004167"/>
    </source>
</evidence>
<evidence type="ECO:0000256" key="7">
    <source>
        <dbReference type="ARBA" id="ARBA00023180"/>
    </source>
</evidence>
<evidence type="ECO:0000256" key="6">
    <source>
        <dbReference type="ARBA" id="ARBA00023136"/>
    </source>
</evidence>
<dbReference type="Pfam" id="PF04577">
    <property type="entry name" value="Glyco_transf_61"/>
    <property type="match status" value="1"/>
</dbReference>
<evidence type="ECO:0000259" key="8">
    <source>
        <dbReference type="Pfam" id="PF04577"/>
    </source>
</evidence>
<evidence type="ECO:0000256" key="3">
    <source>
        <dbReference type="ARBA" id="ARBA00022679"/>
    </source>
</evidence>
<keyword evidence="3" id="KW-0808">Transferase</keyword>
<keyword evidence="5" id="KW-1133">Transmembrane helix</keyword>
<dbReference type="AlphaFoldDB" id="A0A8H3TSS4"/>
<dbReference type="PANTHER" id="PTHR20961:SF38">
    <property type="entry name" value="PROTEIN O-LINKED-MANNOSE BETA-1,4-N-ACETYLGLUCOSAMINYLTRANSFERASE 2"/>
    <property type="match status" value="1"/>
</dbReference>
<feature type="domain" description="Glycosyltransferase 61 catalytic" evidence="8">
    <location>
        <begin position="366"/>
        <end position="453"/>
    </location>
</feature>
<keyword evidence="7" id="KW-0325">Glycoprotein</keyword>
<evidence type="ECO:0000256" key="5">
    <source>
        <dbReference type="ARBA" id="ARBA00022989"/>
    </source>
</evidence>
<evidence type="ECO:0000256" key="2">
    <source>
        <dbReference type="ARBA" id="ARBA00022676"/>
    </source>
</evidence>
<dbReference type="GO" id="GO:0035269">
    <property type="term" value="P:protein O-linked glycosylation via mannose"/>
    <property type="evidence" value="ECO:0007669"/>
    <property type="project" value="TreeGrafter"/>
</dbReference>